<dbReference type="AlphaFoldDB" id="A0A2I0IFI2"/>
<dbReference type="PANTHER" id="PTHR47481">
    <property type="match status" value="1"/>
</dbReference>
<comment type="caution">
    <text evidence="2">The sequence shown here is derived from an EMBL/GenBank/DDBJ whole genome shotgun (WGS) entry which is preliminary data.</text>
</comment>
<evidence type="ECO:0000313" key="3">
    <source>
        <dbReference type="Proteomes" id="UP000233551"/>
    </source>
</evidence>
<proteinExistence type="predicted"/>
<keyword evidence="3" id="KW-1185">Reference proteome</keyword>
<dbReference type="Proteomes" id="UP000233551">
    <property type="component" value="Unassembled WGS sequence"/>
</dbReference>
<dbReference type="Pfam" id="PF07727">
    <property type="entry name" value="RVT_2"/>
    <property type="match status" value="1"/>
</dbReference>
<protein>
    <recommendedName>
        <fullName evidence="1">Reverse transcriptase Ty1/copia-type domain-containing protein</fullName>
    </recommendedName>
</protein>
<sequence>MAGTASSLVSSSSSSPPIIQTPTTIPTIPIKLNGQNYLYWRGVMTPLLATYGLLDHVEGWATTPSKTIAGADGVQVTNHDYLRWESRDNFALTCVMLAVTEAIGVTILAAKTSHEAWTSLERAFVNQTAAQEDLLDQQWHDLKKGSKLMAAFINSVKEHALRYAQIGKPKTMAEINRQIYTGLGPEWEPIMLAQFERMLTISTDELQSLLVGHEERRLYAATHEAQTGPGGEERFSWSGYVSLDETHPRVRPITHGPYFGGRPSPITPSTRGSFFLGPNQQLDPIQHLKPSFSVVCQICNQAGHTAPSCQFSGAQAHLAYGSSPTLYDPDWIVIRATSFCVAQLKMDSTASTREAGASTVLKLISLCPSGPISVDASRSSSGPALATGMSIPSSSSNTSTYIPIPTSVSMPFHEPSGSATLPLELHVPAPEIHDQSTESGVPAEDTVGNDVAPATQNTHGMMTRSKDGTLPPPRFTVSRHPSAFSISAALQEPQTFALARKHFVWRAAMEEQYMALLHNHTWDLVPPSPAQNVVSCKWVYRIKQKADGTIDRYKARLWPIRQLDEKNAFLHGHLTEEVYISQPPGFINASRLNHVCRLRRSLYGLKQAPRAWFQRLNTYLQRLGFSDSRANPSLFILRGPNYLVYLLVYVDDIILTGTPGAPFHSIITALQQEFAMKDLGPLHFFLGMEARINDTGLYLTQSKYIHDILTRTSMLECKPISSPVSSGSWLSLHNGDPFQDPSLYRSVVGSL</sequence>
<dbReference type="EMBL" id="PGOL01003149">
    <property type="protein sequence ID" value="PKI42553.1"/>
    <property type="molecule type" value="Genomic_DNA"/>
</dbReference>
<accession>A0A2I0IFI2</accession>
<reference evidence="2 3" key="1">
    <citation type="submission" date="2017-11" db="EMBL/GenBank/DDBJ databases">
        <title>De-novo sequencing of pomegranate (Punica granatum L.) genome.</title>
        <authorList>
            <person name="Akparov Z."/>
            <person name="Amiraslanov A."/>
            <person name="Hajiyeva S."/>
            <person name="Abbasov M."/>
            <person name="Kaur K."/>
            <person name="Hamwieh A."/>
            <person name="Solovyev V."/>
            <person name="Salamov A."/>
            <person name="Braich B."/>
            <person name="Kosarev P."/>
            <person name="Mahmoud A."/>
            <person name="Hajiyev E."/>
            <person name="Babayeva S."/>
            <person name="Izzatullayeva V."/>
            <person name="Mammadov A."/>
            <person name="Mammadov A."/>
            <person name="Sharifova S."/>
            <person name="Ojaghi J."/>
            <person name="Eynullazada K."/>
            <person name="Bayramov B."/>
            <person name="Abdulazimova A."/>
            <person name="Shahmuradov I."/>
        </authorList>
    </citation>
    <scope>NUCLEOTIDE SEQUENCE [LARGE SCALE GENOMIC DNA]</scope>
    <source>
        <strain evidence="3">cv. AG2017</strain>
        <tissue evidence="2">Leaf</tissue>
    </source>
</reference>
<gene>
    <name evidence="2" type="ORF">CRG98_037071</name>
</gene>
<feature type="domain" description="Reverse transcriptase Ty1/copia-type" evidence="1">
    <location>
        <begin position="558"/>
        <end position="724"/>
    </location>
</feature>
<dbReference type="InterPro" id="IPR043502">
    <property type="entry name" value="DNA/RNA_pol_sf"/>
</dbReference>
<name>A0A2I0IFI2_PUNGR</name>
<evidence type="ECO:0000313" key="2">
    <source>
        <dbReference type="EMBL" id="PKI42553.1"/>
    </source>
</evidence>
<dbReference type="STRING" id="22663.A0A2I0IFI2"/>
<dbReference type="PANTHER" id="PTHR47481:SF37">
    <property type="entry name" value="RETROTRANSPOSON GAG DOMAIN-CONTAINING PROTEIN"/>
    <property type="match status" value="1"/>
</dbReference>
<evidence type="ECO:0000259" key="1">
    <source>
        <dbReference type="Pfam" id="PF07727"/>
    </source>
</evidence>
<dbReference type="InterPro" id="IPR013103">
    <property type="entry name" value="RVT_2"/>
</dbReference>
<organism evidence="2 3">
    <name type="scientific">Punica granatum</name>
    <name type="common">Pomegranate</name>
    <dbReference type="NCBI Taxonomy" id="22663"/>
    <lineage>
        <taxon>Eukaryota</taxon>
        <taxon>Viridiplantae</taxon>
        <taxon>Streptophyta</taxon>
        <taxon>Embryophyta</taxon>
        <taxon>Tracheophyta</taxon>
        <taxon>Spermatophyta</taxon>
        <taxon>Magnoliopsida</taxon>
        <taxon>eudicotyledons</taxon>
        <taxon>Gunneridae</taxon>
        <taxon>Pentapetalae</taxon>
        <taxon>rosids</taxon>
        <taxon>malvids</taxon>
        <taxon>Myrtales</taxon>
        <taxon>Lythraceae</taxon>
        <taxon>Punica</taxon>
    </lineage>
</organism>
<dbReference type="SUPFAM" id="SSF56672">
    <property type="entry name" value="DNA/RNA polymerases"/>
    <property type="match status" value="1"/>
</dbReference>
<dbReference type="Pfam" id="PF14223">
    <property type="entry name" value="Retrotran_gag_2"/>
    <property type="match status" value="1"/>
</dbReference>